<dbReference type="OrthoDB" id="438553at2759"/>
<dbReference type="InterPro" id="IPR000571">
    <property type="entry name" value="Znf_CCCH"/>
</dbReference>
<organism evidence="5 6">
    <name type="scientific">Apophysomyces ossiformis</name>
    <dbReference type="NCBI Taxonomy" id="679940"/>
    <lineage>
        <taxon>Eukaryota</taxon>
        <taxon>Fungi</taxon>
        <taxon>Fungi incertae sedis</taxon>
        <taxon>Mucoromycota</taxon>
        <taxon>Mucoromycotina</taxon>
        <taxon>Mucoromycetes</taxon>
        <taxon>Mucorales</taxon>
        <taxon>Mucorineae</taxon>
        <taxon>Mucoraceae</taxon>
        <taxon>Apophysomyces</taxon>
    </lineage>
</organism>
<evidence type="ECO:0000256" key="1">
    <source>
        <dbReference type="PROSITE-ProRule" id="PRU00723"/>
    </source>
</evidence>
<feature type="compositionally biased region" description="Low complexity" evidence="2">
    <location>
        <begin position="626"/>
        <end position="639"/>
    </location>
</feature>
<keyword evidence="3" id="KW-0812">Transmembrane</keyword>
<reference evidence="5" key="1">
    <citation type="submission" date="2020-01" db="EMBL/GenBank/DDBJ databases">
        <title>Genome Sequencing of Three Apophysomyces-Like Fungal Strains Confirms a Novel Fungal Genus in the Mucoromycota with divergent Burkholderia-like Endosymbiotic Bacteria.</title>
        <authorList>
            <person name="Stajich J.E."/>
            <person name="Macias A.M."/>
            <person name="Carter-House D."/>
            <person name="Lovett B."/>
            <person name="Kasson L.R."/>
            <person name="Berry K."/>
            <person name="Grigoriev I."/>
            <person name="Chang Y."/>
            <person name="Spatafora J."/>
            <person name="Kasson M.T."/>
        </authorList>
    </citation>
    <scope>NUCLEOTIDE SEQUENCE</scope>
    <source>
        <strain evidence="5">NRRL A-21654</strain>
    </source>
</reference>
<keyword evidence="1" id="KW-0479">Metal-binding</keyword>
<feature type="region of interest" description="Disordered" evidence="2">
    <location>
        <begin position="120"/>
        <end position="139"/>
    </location>
</feature>
<proteinExistence type="predicted"/>
<keyword evidence="1" id="KW-0863">Zinc-finger</keyword>
<evidence type="ECO:0000259" key="4">
    <source>
        <dbReference type="PROSITE" id="PS50103"/>
    </source>
</evidence>
<feature type="region of interest" description="Disordered" evidence="2">
    <location>
        <begin position="626"/>
        <end position="657"/>
    </location>
</feature>
<comment type="caution">
    <text evidence="5">The sequence shown here is derived from an EMBL/GenBank/DDBJ whole genome shotgun (WGS) entry which is preliminary data.</text>
</comment>
<keyword evidence="3" id="KW-1133">Transmembrane helix</keyword>
<dbReference type="Pfam" id="PF14608">
    <property type="entry name" value="zf-CCCH_2"/>
    <property type="match status" value="2"/>
</dbReference>
<name>A0A8H7BP63_9FUNG</name>
<dbReference type="Proteomes" id="UP000605846">
    <property type="component" value="Unassembled WGS sequence"/>
</dbReference>
<evidence type="ECO:0000256" key="2">
    <source>
        <dbReference type="SAM" id="MobiDB-lite"/>
    </source>
</evidence>
<feature type="zinc finger region" description="C3H1-type" evidence="1">
    <location>
        <begin position="734"/>
        <end position="767"/>
    </location>
</feature>
<evidence type="ECO:0000256" key="3">
    <source>
        <dbReference type="SAM" id="Phobius"/>
    </source>
</evidence>
<keyword evidence="3" id="KW-0472">Membrane</keyword>
<feature type="domain" description="C3H1-type" evidence="4">
    <location>
        <begin position="734"/>
        <end position="767"/>
    </location>
</feature>
<evidence type="ECO:0000313" key="6">
    <source>
        <dbReference type="Proteomes" id="UP000605846"/>
    </source>
</evidence>
<dbReference type="GO" id="GO:0008270">
    <property type="term" value="F:zinc ion binding"/>
    <property type="evidence" value="ECO:0007669"/>
    <property type="project" value="UniProtKB-KW"/>
</dbReference>
<dbReference type="AlphaFoldDB" id="A0A8H7BP63"/>
<sequence length="794" mass="86005">MLHSIYQTTVEFLDATLNDSQKQLLVAGLVVLITMAIGYFATKSGTSKVQDTTSARSIKKDTSAKQNPSVRSVKPRNVAPSTTKKDEKPATADKEADVENLSPAESVPVTEDFALQTELKQSEQASVTRDVTPVRSAEDVPVEPATLVTPLESTKVAKLTESVESVEILEIVESTKDVEPVECVEVKEATRTTDQAVESIVNTEAIKALQPKETEIVEPIEVVECTKSLETISSVAANEVVDPVGTIEHTTSVEPAQTVNPEVTAELVNVASSQTVKSGDPIQPTESEVQVEDPKPIEDTEPEPPTKTAELAESAELGQIAQASEKQVESVRSIQEDDSAFSIPSVTEAESSALGKEIAAEIVVNESLEATPDVKEPVEEESASACVTEQSQDSSVAPIAATLIGAAITTAASAVTVSVVESITETSAEDKALSEAVNSTDVVNLPVSENTSSNVQVIAQSGPIVSADDVQKKQQREETLIATEEAGNATKAADTLAEDQMSDITSETVAREETTIVAEVNVLSKNTVQETIVTYSEDNVQLDNDRVVNVMSVKCVEETVIEKSLVGAIEPVHSTSQESEVPEECANVVEEEQTAMSVTEKNEAEEADADAALKGITLDTINVVPSKTSSYSSQKSDASGVVTPPQRSSATNGYSWSKQQQGGLPMFQYGMPWPTPIYPPQTVNHYMPDNTIFTVAPEENRRGRYRLSRAEKIDQQRQSYLPPMKSRCEYWPHCTNKHCKFWHPFKECRAGDDCTFGKRCMFLHAKDLEEPRKKRQSHPPQNTQRPQAEIKDTA</sequence>
<feature type="compositionally biased region" description="Basic and acidic residues" evidence="2">
    <location>
        <begin position="83"/>
        <end position="97"/>
    </location>
</feature>
<protein>
    <recommendedName>
        <fullName evidence="4">C3H1-type domain-containing protein</fullName>
    </recommendedName>
</protein>
<dbReference type="Gene3D" id="4.10.1000.40">
    <property type="match status" value="1"/>
</dbReference>
<feature type="region of interest" description="Disordered" evidence="2">
    <location>
        <begin position="768"/>
        <end position="794"/>
    </location>
</feature>
<feature type="region of interest" description="Disordered" evidence="2">
    <location>
        <begin position="50"/>
        <end position="108"/>
    </location>
</feature>
<evidence type="ECO:0000313" key="5">
    <source>
        <dbReference type="EMBL" id="KAF7727219.1"/>
    </source>
</evidence>
<accession>A0A8H7BP63</accession>
<keyword evidence="1" id="KW-0862">Zinc</keyword>
<dbReference type="PROSITE" id="PS50103">
    <property type="entry name" value="ZF_C3H1"/>
    <property type="match status" value="1"/>
</dbReference>
<feature type="transmembrane region" description="Helical" evidence="3">
    <location>
        <begin position="24"/>
        <end position="42"/>
    </location>
</feature>
<gene>
    <name evidence="5" type="ORF">EC973_007917</name>
</gene>
<feature type="compositionally biased region" description="Polar residues" evidence="2">
    <location>
        <begin position="645"/>
        <end position="657"/>
    </location>
</feature>
<feature type="region of interest" description="Disordered" evidence="2">
    <location>
        <begin position="274"/>
        <end position="307"/>
    </location>
</feature>
<dbReference type="EMBL" id="JABAYA010000062">
    <property type="protein sequence ID" value="KAF7727219.1"/>
    <property type="molecule type" value="Genomic_DNA"/>
</dbReference>
<keyword evidence="6" id="KW-1185">Reference proteome</keyword>
<feature type="compositionally biased region" description="Polar residues" evidence="2">
    <location>
        <begin position="120"/>
        <end position="129"/>
    </location>
</feature>